<feature type="transmembrane region" description="Helical" evidence="2">
    <location>
        <begin position="198"/>
        <end position="215"/>
    </location>
</feature>
<proteinExistence type="predicted"/>
<gene>
    <name evidence="3" type="ORF">J8N05_25690</name>
</gene>
<dbReference type="EMBL" id="JAGPYQ010000001">
    <property type="protein sequence ID" value="MBQ0851563.1"/>
    <property type="molecule type" value="Genomic_DNA"/>
</dbReference>
<evidence type="ECO:0000256" key="2">
    <source>
        <dbReference type="SAM" id="Phobius"/>
    </source>
</evidence>
<feature type="region of interest" description="Disordered" evidence="1">
    <location>
        <begin position="289"/>
        <end position="319"/>
    </location>
</feature>
<feature type="region of interest" description="Disordered" evidence="1">
    <location>
        <begin position="593"/>
        <end position="618"/>
    </location>
</feature>
<dbReference type="Proteomes" id="UP000677413">
    <property type="component" value="Unassembled WGS sequence"/>
</dbReference>
<keyword evidence="2" id="KW-0472">Membrane</keyword>
<dbReference type="RefSeq" id="WP_210886476.1">
    <property type="nucleotide sequence ID" value="NZ_JAGPYQ010000001.1"/>
</dbReference>
<organism evidence="3 4">
    <name type="scientific">Streptomyces liliiviolaceus</name>
    <dbReference type="NCBI Taxonomy" id="2823109"/>
    <lineage>
        <taxon>Bacteria</taxon>
        <taxon>Bacillati</taxon>
        <taxon>Actinomycetota</taxon>
        <taxon>Actinomycetes</taxon>
        <taxon>Kitasatosporales</taxon>
        <taxon>Streptomycetaceae</taxon>
        <taxon>Streptomyces</taxon>
    </lineage>
</organism>
<accession>A0A941BAW8</accession>
<keyword evidence="2" id="KW-1133">Transmembrane helix</keyword>
<protein>
    <submittedName>
        <fullName evidence="3">Uncharacterized protein</fullName>
    </submittedName>
</protein>
<name>A0A941BAW8_9ACTN</name>
<reference evidence="3 4" key="1">
    <citation type="submission" date="2021-04" db="EMBL/GenBank/DDBJ databases">
        <authorList>
            <person name="Tang X."/>
            <person name="Zhou X."/>
            <person name="Chen X."/>
            <person name="Cernava T."/>
            <person name="Zhang C."/>
        </authorList>
    </citation>
    <scope>NUCLEOTIDE SEQUENCE [LARGE SCALE GENOMIC DNA]</scope>
    <source>
        <strain evidence="3 4">BH-SS-21</strain>
    </source>
</reference>
<feature type="compositionally biased region" description="Polar residues" evidence="1">
    <location>
        <begin position="607"/>
        <end position="618"/>
    </location>
</feature>
<evidence type="ECO:0000313" key="3">
    <source>
        <dbReference type="EMBL" id="MBQ0851563.1"/>
    </source>
</evidence>
<comment type="caution">
    <text evidence="3">The sequence shown here is derived from an EMBL/GenBank/DDBJ whole genome shotgun (WGS) entry which is preliminary data.</text>
</comment>
<feature type="transmembrane region" description="Helical" evidence="2">
    <location>
        <begin position="72"/>
        <end position="91"/>
    </location>
</feature>
<feature type="transmembrane region" description="Helical" evidence="2">
    <location>
        <begin position="128"/>
        <end position="145"/>
    </location>
</feature>
<keyword evidence="4" id="KW-1185">Reference proteome</keyword>
<feature type="transmembrane region" description="Helical" evidence="2">
    <location>
        <begin position="166"/>
        <end position="192"/>
    </location>
</feature>
<keyword evidence="2" id="KW-0812">Transmembrane</keyword>
<evidence type="ECO:0000256" key="1">
    <source>
        <dbReference type="SAM" id="MobiDB-lite"/>
    </source>
</evidence>
<evidence type="ECO:0000313" key="4">
    <source>
        <dbReference type="Proteomes" id="UP000677413"/>
    </source>
</evidence>
<sequence length="618" mass="67019">MAGVSLPEHPYDRTEATRLLCAGTYQDAAFRRRVIDELVVHQERPVAPPLGVDVLPVLAHAVRITRQESRTAGLMLIAWLGFLLSDVVMFWDSLADRGGMGAEVDLGDVFTAFYLGDDRLTAGMPMPWSQFYAFVALGLWFAHTMRAQDTDGGQAGLSAPVAKAAAGLGLVVTVCATLFAVFYWCWFLAGVLDGDVQTPYPLLFPLLIALIAWWHETNRRRALCRWLSRWTFRTTPQPELPAGPLYEDLVASISREQTAALTLYEPDSPFVGMGSPRRAWSFAMELRKRSAPPNGSDAPDTGSLSPSPDGSLIPHQNHGPLTAEGALAMIEPQLVRLRESAALTGKDRLRELEVDRFVYLPGGVGRDELLRLGGSADAHAVPADGQHDGDGRTVYDPAQVAAHLTEAVDEGGEGRRVFLRVRIGAWHEQVVVTVLVRVHTQGGMLVMEVVPYVLGPVRKDFRSVDALVERLPENWARGAVRALGHGPATGVSTALGALGTLIREIGTGWSDREADPDVPRVSLRQLACTTDLSPYQEMDVTRYIKTVQERIVNGMREALQSHGYRTDQFEQHVYQLSGGSVFVQDMSGGAVATGSHGSATAHGNAPASANGTPPRTGA</sequence>
<dbReference type="AlphaFoldDB" id="A0A941BAW8"/>